<dbReference type="GO" id="GO:0046872">
    <property type="term" value="F:metal ion binding"/>
    <property type="evidence" value="ECO:0007669"/>
    <property type="project" value="InterPro"/>
</dbReference>
<dbReference type="STRING" id="330214.NIDE4282"/>
<dbReference type="KEGG" id="nde:NIDE4282"/>
<dbReference type="InterPro" id="IPR011249">
    <property type="entry name" value="Metalloenz_LuxS/M16"/>
</dbReference>
<gene>
    <name evidence="3" type="ORF">NIDE4282</name>
</gene>
<protein>
    <submittedName>
        <fullName evidence="3">Putative Peptidase M16</fullName>
        <ecNumber evidence="3">3.4.24.-</ecNumber>
    </submittedName>
</protein>
<organism evidence="3 4">
    <name type="scientific">Nitrospira defluvii</name>
    <dbReference type="NCBI Taxonomy" id="330214"/>
    <lineage>
        <taxon>Bacteria</taxon>
        <taxon>Pseudomonadati</taxon>
        <taxon>Nitrospirota</taxon>
        <taxon>Nitrospiria</taxon>
        <taxon>Nitrospirales</taxon>
        <taxon>Nitrospiraceae</taxon>
        <taxon>Nitrospira</taxon>
    </lineage>
</organism>
<evidence type="ECO:0000313" key="3">
    <source>
        <dbReference type="EMBL" id="CBK43944.1"/>
    </source>
</evidence>
<dbReference type="HOGENOM" id="CLU_009902_6_1_0"/>
<dbReference type="OrthoDB" id="9811314at2"/>
<dbReference type="Pfam" id="PF00675">
    <property type="entry name" value="Peptidase_M16"/>
    <property type="match status" value="1"/>
</dbReference>
<evidence type="ECO:0000259" key="2">
    <source>
        <dbReference type="Pfam" id="PF05193"/>
    </source>
</evidence>
<dbReference type="AlphaFoldDB" id="D8P8W2"/>
<dbReference type="eggNOG" id="COG0612">
    <property type="taxonomic scope" value="Bacteria"/>
</dbReference>
<dbReference type="SUPFAM" id="SSF63411">
    <property type="entry name" value="LuxS/MPP-like metallohydrolase"/>
    <property type="match status" value="2"/>
</dbReference>
<dbReference type="Proteomes" id="UP000001660">
    <property type="component" value="Chromosome"/>
</dbReference>
<proteinExistence type="predicted"/>
<feature type="domain" description="Peptidase M16 C-terminal" evidence="2">
    <location>
        <begin position="233"/>
        <end position="412"/>
    </location>
</feature>
<evidence type="ECO:0000259" key="1">
    <source>
        <dbReference type="Pfam" id="PF00675"/>
    </source>
</evidence>
<reference evidence="3 4" key="1">
    <citation type="journal article" date="2010" name="Proc. Natl. Acad. Sci. U.S.A.">
        <title>A Nitrospira metagenome illuminates the physiology and evolution of globally important nitrite-oxidizing bacteria.</title>
        <authorList>
            <person name="Lucker S."/>
            <person name="Wagner M."/>
            <person name="Maixner F."/>
            <person name="Pelletier E."/>
            <person name="Koch H."/>
            <person name="Vacherie B."/>
            <person name="Rattei T."/>
            <person name="Sinninghe Damste J."/>
            <person name="Spieck E."/>
            <person name="Le Paslier D."/>
            <person name="Daims H."/>
        </authorList>
    </citation>
    <scope>NUCLEOTIDE SEQUENCE [LARGE SCALE GENOMIC DNA]</scope>
</reference>
<dbReference type="GO" id="GO:0016787">
    <property type="term" value="F:hydrolase activity"/>
    <property type="evidence" value="ECO:0007669"/>
    <property type="project" value="UniProtKB-KW"/>
</dbReference>
<keyword evidence="4" id="KW-1185">Reference proteome</keyword>
<accession>D8P8W2</accession>
<dbReference type="PANTHER" id="PTHR11851">
    <property type="entry name" value="METALLOPROTEASE"/>
    <property type="match status" value="1"/>
</dbReference>
<evidence type="ECO:0000313" key="4">
    <source>
        <dbReference type="Proteomes" id="UP000001660"/>
    </source>
</evidence>
<dbReference type="Gene3D" id="3.30.830.10">
    <property type="entry name" value="Metalloenzyme, LuxS/M16 peptidase-like"/>
    <property type="match status" value="2"/>
</dbReference>
<dbReference type="EC" id="3.4.24.-" evidence="3"/>
<feature type="domain" description="Peptidase M16 N-terminal" evidence="1">
    <location>
        <begin position="82"/>
        <end position="202"/>
    </location>
</feature>
<dbReference type="Pfam" id="PF05193">
    <property type="entry name" value="Peptidase_M16_C"/>
    <property type="match status" value="1"/>
</dbReference>
<dbReference type="PANTHER" id="PTHR11851:SF225">
    <property type="entry name" value="NON-PEPTIDASE HOMOLOG YMXG"/>
    <property type="match status" value="1"/>
</dbReference>
<dbReference type="InterPro" id="IPR050361">
    <property type="entry name" value="MPP/UQCRC_Complex"/>
</dbReference>
<dbReference type="InterPro" id="IPR007863">
    <property type="entry name" value="Peptidase_M16_C"/>
</dbReference>
<keyword evidence="3" id="KW-0378">Hydrolase</keyword>
<sequence>MRPVVREAYRVTREAERGIVMRKAMGRMSCVAMVFMLLLQATVGLAADPTSNDPRTMRFPTVEFNPPDAERVVLENGMVVYLLEDHELPLVTVNATLRTGSWLDPADKVGLAGMTGAVMRTGGSAAMSPDEVDEALEQLAASMSIGFAKESGAASLDVLKKDLRRGLQIFADLLRRPAFEQSRVELAKLQALEGIRRRQDSPGSIVGREFAKLLYGSTHPSARETSVRSIDAITREDLVAFHQRTVHPNGIILGVTGDFEKADMLALLREAFGDWTKGNVPAVTIPAVSETDAKTGLVRFVNKDTSQTHLRVGHLTIKETDPDYVAVAIANDILGGSSFRSRLFNDVRTKRGLAYSVGSGLRASVYDDGVWLMRAETKLSSTQEVVNRFVANMERMRNEPVTDTELEEAKEAYVNSFVFSFTSASSIVGRLMDLEYDGLPKDWLQQIRDKVVKLTKEDIQRAAKAHFNPERLRILAVGSGEALSKVLASFGEVKEITLVPES</sequence>
<name>D8P8W2_9BACT</name>
<dbReference type="InterPro" id="IPR011765">
    <property type="entry name" value="Pept_M16_N"/>
</dbReference>
<dbReference type="EMBL" id="FP929003">
    <property type="protein sequence ID" value="CBK43944.1"/>
    <property type="molecule type" value="Genomic_DNA"/>
</dbReference>